<evidence type="ECO:0000256" key="1">
    <source>
        <dbReference type="ARBA" id="ARBA00022553"/>
    </source>
</evidence>
<dbReference type="STRING" id="709986.Deima_1245"/>
<evidence type="ECO:0000256" key="2">
    <source>
        <dbReference type="ARBA" id="ARBA00022649"/>
    </source>
</evidence>
<name>E8U757_DEIML</name>
<gene>
    <name evidence="7" type="ordered locus">Deima_1245</name>
</gene>
<evidence type="ECO:0000313" key="8">
    <source>
        <dbReference type="Proteomes" id="UP000008635"/>
    </source>
</evidence>
<dbReference type="HOGENOM" id="CLU_1198212_0_0_0"/>
<keyword evidence="8" id="KW-1185">Reference proteome</keyword>
<dbReference type="PANTHER" id="PTHR34139:SF1">
    <property type="entry name" value="RNASE MJ1380-RELATED"/>
    <property type="match status" value="1"/>
</dbReference>
<dbReference type="EMBL" id="CP002454">
    <property type="protein sequence ID" value="ADV66896.1"/>
    <property type="molecule type" value="Genomic_DNA"/>
</dbReference>
<keyword evidence="5" id="KW-0378">Hydrolase</keyword>
<dbReference type="InterPro" id="IPR002934">
    <property type="entry name" value="Polymerase_NTP_transf_dom"/>
</dbReference>
<dbReference type="GO" id="GO:0016779">
    <property type="term" value="F:nucleotidyltransferase activity"/>
    <property type="evidence" value="ECO:0007669"/>
    <property type="project" value="InterPro"/>
</dbReference>
<keyword evidence="3" id="KW-0540">Nuclease</keyword>
<keyword evidence="4" id="KW-0547">Nucleotide-binding</keyword>
<dbReference type="InterPro" id="IPR051813">
    <property type="entry name" value="HepT_RNase_toxin"/>
</dbReference>
<protein>
    <recommendedName>
        <fullName evidence="6">Polymerase nucleotidyl transferase domain-containing protein</fullName>
    </recommendedName>
</protein>
<dbReference type="Gene3D" id="3.30.460.10">
    <property type="entry name" value="Beta Polymerase, domain 2"/>
    <property type="match status" value="1"/>
</dbReference>
<evidence type="ECO:0000256" key="3">
    <source>
        <dbReference type="ARBA" id="ARBA00022722"/>
    </source>
</evidence>
<dbReference type="Pfam" id="PF01934">
    <property type="entry name" value="HepT-like"/>
    <property type="match status" value="1"/>
</dbReference>
<proteinExistence type="predicted"/>
<evidence type="ECO:0000256" key="4">
    <source>
        <dbReference type="ARBA" id="ARBA00022741"/>
    </source>
</evidence>
<reference evidence="7 8" key="1">
    <citation type="journal article" date="2011" name="Stand. Genomic Sci.">
        <title>Complete genome sequence of Deinococcus maricopensis type strain (LB-34).</title>
        <authorList>
            <person name="Pukall R."/>
            <person name="Zeytun A."/>
            <person name="Lucas S."/>
            <person name="Lapidus A."/>
            <person name="Hammon N."/>
            <person name="Deshpande S."/>
            <person name="Nolan M."/>
            <person name="Cheng J.F."/>
            <person name="Pitluck S."/>
            <person name="Liolios K."/>
            <person name="Pagani I."/>
            <person name="Mikhailova N."/>
            <person name="Ivanova N."/>
            <person name="Mavromatis K."/>
            <person name="Pati A."/>
            <person name="Tapia R."/>
            <person name="Han C."/>
            <person name="Goodwin L."/>
            <person name="Chen A."/>
            <person name="Palaniappan K."/>
            <person name="Land M."/>
            <person name="Hauser L."/>
            <person name="Chang Y.J."/>
            <person name="Jeffries C.D."/>
            <person name="Brambilla E.M."/>
            <person name="Rohde M."/>
            <person name="Goker M."/>
            <person name="Detter J.C."/>
            <person name="Woyke T."/>
            <person name="Bristow J."/>
            <person name="Eisen J.A."/>
            <person name="Markowitz V."/>
            <person name="Hugenholtz P."/>
            <person name="Kyrpides N.C."/>
            <person name="Klenk H.P."/>
        </authorList>
    </citation>
    <scope>NUCLEOTIDE SEQUENCE [LARGE SCALE GENOMIC DNA]</scope>
    <source>
        <strain evidence="8">DSM 21211 / LMG 22137 / NRRL B-23946 / LB-34</strain>
    </source>
</reference>
<dbReference type="AlphaFoldDB" id="E8U757"/>
<sequence precursor="true">MTIPGPRLALIAALLRERAADVRALGVRRVRVFGSVARAEATAASDVDVLVEFAEPAGLLTLVRAEAWFEGALGYRTDTVTEGALKSALRGDVLADAVDPLTGEAPGAAPRRKRWRWRAAEMLDAIDRAERYTDGLTLAAFRASDLHVDAVLRQLIRLGETSKFVPDTVRVFYPDVPWADLRAMRNLIAHDYFGVDVALVWHTARVELPALRPALRPLVAPDDA</sequence>
<dbReference type="GO" id="GO:0000166">
    <property type="term" value="F:nucleotide binding"/>
    <property type="evidence" value="ECO:0007669"/>
    <property type="project" value="UniProtKB-KW"/>
</dbReference>
<dbReference type="GO" id="GO:0016787">
    <property type="term" value="F:hydrolase activity"/>
    <property type="evidence" value="ECO:0007669"/>
    <property type="project" value="UniProtKB-KW"/>
</dbReference>
<dbReference type="eggNOG" id="COG2361">
    <property type="taxonomic scope" value="Bacteria"/>
</dbReference>
<dbReference type="SUPFAM" id="SSF81301">
    <property type="entry name" value="Nucleotidyltransferase"/>
    <property type="match status" value="1"/>
</dbReference>
<dbReference type="OrthoDB" id="9810538at2"/>
<feature type="domain" description="Polymerase nucleotidyl transferase" evidence="6">
    <location>
        <begin position="23"/>
        <end position="90"/>
    </location>
</feature>
<dbReference type="KEGG" id="dmr:Deima_1245"/>
<evidence type="ECO:0000256" key="5">
    <source>
        <dbReference type="ARBA" id="ARBA00022801"/>
    </source>
</evidence>
<keyword evidence="2" id="KW-1277">Toxin-antitoxin system</keyword>
<dbReference type="Pfam" id="PF01909">
    <property type="entry name" value="NTP_transf_2"/>
    <property type="match status" value="1"/>
</dbReference>
<reference evidence="8" key="2">
    <citation type="submission" date="2011-01" db="EMBL/GenBank/DDBJ databases">
        <title>The complete genome of Deinococcus maricopensis DSM 21211.</title>
        <authorList>
            <consortium name="US DOE Joint Genome Institute (JGI-PGF)"/>
            <person name="Lucas S."/>
            <person name="Copeland A."/>
            <person name="Lapidus A."/>
            <person name="Goodwin L."/>
            <person name="Pitluck S."/>
            <person name="Kyrpides N."/>
            <person name="Mavromatis K."/>
            <person name="Pagani I."/>
            <person name="Ivanova N."/>
            <person name="Ovchinnikova G."/>
            <person name="Zeytun A."/>
            <person name="Detter J.C."/>
            <person name="Han C."/>
            <person name="Land M."/>
            <person name="Hauser L."/>
            <person name="Markowitz V."/>
            <person name="Cheng J.-F."/>
            <person name="Hugenholtz P."/>
            <person name="Woyke T."/>
            <person name="Wu D."/>
            <person name="Pukall R."/>
            <person name="Gehrich-Schroeter G."/>
            <person name="Brambilla E."/>
            <person name="Klenk H.-P."/>
            <person name="Eisen J.A."/>
        </authorList>
    </citation>
    <scope>NUCLEOTIDE SEQUENCE [LARGE SCALE GENOMIC DNA]</scope>
    <source>
        <strain evidence="8">DSM 21211 / LMG 22137 / NRRL B-23946 / LB-34</strain>
    </source>
</reference>
<organism evidence="7 8">
    <name type="scientific">Deinococcus maricopensis (strain DSM 21211 / LMG 22137 / NRRL B-23946 / LB-34)</name>
    <dbReference type="NCBI Taxonomy" id="709986"/>
    <lineage>
        <taxon>Bacteria</taxon>
        <taxon>Thermotogati</taxon>
        <taxon>Deinococcota</taxon>
        <taxon>Deinococci</taxon>
        <taxon>Deinococcales</taxon>
        <taxon>Deinococcaceae</taxon>
        <taxon>Deinococcus</taxon>
    </lineage>
</organism>
<accession>E8U757</accession>
<dbReference type="InterPro" id="IPR008201">
    <property type="entry name" value="HepT-like"/>
</dbReference>
<dbReference type="PANTHER" id="PTHR34139">
    <property type="entry name" value="UPF0331 PROTEIN MJ0127"/>
    <property type="match status" value="1"/>
</dbReference>
<dbReference type="InterPro" id="IPR043519">
    <property type="entry name" value="NT_sf"/>
</dbReference>
<dbReference type="CDD" id="cd05403">
    <property type="entry name" value="NT_KNTase_like"/>
    <property type="match status" value="1"/>
</dbReference>
<evidence type="ECO:0000259" key="6">
    <source>
        <dbReference type="Pfam" id="PF01909"/>
    </source>
</evidence>
<evidence type="ECO:0000313" key="7">
    <source>
        <dbReference type="EMBL" id="ADV66896.1"/>
    </source>
</evidence>
<keyword evidence="1" id="KW-0597">Phosphoprotein</keyword>
<dbReference type="Proteomes" id="UP000008635">
    <property type="component" value="Chromosome"/>
</dbReference>
<dbReference type="eggNOG" id="COG1669">
    <property type="taxonomic scope" value="Bacteria"/>
</dbReference>
<dbReference type="RefSeq" id="WP_013556401.1">
    <property type="nucleotide sequence ID" value="NC_014958.1"/>
</dbReference>
<dbReference type="GO" id="GO:0110001">
    <property type="term" value="C:toxin-antitoxin complex"/>
    <property type="evidence" value="ECO:0007669"/>
    <property type="project" value="InterPro"/>
</dbReference>
<dbReference type="GO" id="GO:0004540">
    <property type="term" value="F:RNA nuclease activity"/>
    <property type="evidence" value="ECO:0007669"/>
    <property type="project" value="InterPro"/>
</dbReference>